<gene>
    <name evidence="2" type="ORF">QRX50_14025</name>
</gene>
<dbReference type="Proteomes" id="UP001236014">
    <property type="component" value="Chromosome"/>
</dbReference>
<reference evidence="2 3" key="1">
    <citation type="submission" date="2023-06" db="EMBL/GenBank/DDBJ databases">
        <authorList>
            <person name="Oyuntsetseg B."/>
            <person name="Kim S.B."/>
        </authorList>
    </citation>
    <scope>NUCLEOTIDE SEQUENCE [LARGE SCALE GENOMIC DNA]</scope>
    <source>
        <strain evidence="2 3">2-15</strain>
    </source>
</reference>
<dbReference type="InterPro" id="IPR037401">
    <property type="entry name" value="SnoaL-like"/>
</dbReference>
<accession>A0A9Y2N068</accession>
<sequence>MKTFREAIEGRDIEAAIALFAEDAVFRSPAVHRPYQGREQVGVILRAAFAVFEDFAYQRELNDDHGHALVFTARVGDREVEGCDFLRTNDSGEISELVVMVRPLSGLNALAAAMQKQLG</sequence>
<protein>
    <submittedName>
        <fullName evidence="2">Nuclear transport factor 2 family protein</fullName>
    </submittedName>
</protein>
<dbReference type="SUPFAM" id="SSF54427">
    <property type="entry name" value="NTF2-like"/>
    <property type="match status" value="1"/>
</dbReference>
<dbReference type="InterPro" id="IPR032710">
    <property type="entry name" value="NTF2-like_dom_sf"/>
</dbReference>
<dbReference type="KEGG" id="acab:QRX50_14025"/>
<evidence type="ECO:0000259" key="1">
    <source>
        <dbReference type="Pfam" id="PF12680"/>
    </source>
</evidence>
<evidence type="ECO:0000313" key="2">
    <source>
        <dbReference type="EMBL" id="WIX81789.1"/>
    </source>
</evidence>
<dbReference type="Pfam" id="PF12680">
    <property type="entry name" value="SnoaL_2"/>
    <property type="match status" value="1"/>
</dbReference>
<feature type="domain" description="SnoaL-like" evidence="1">
    <location>
        <begin position="3"/>
        <end position="96"/>
    </location>
</feature>
<keyword evidence="3" id="KW-1185">Reference proteome</keyword>
<proteinExistence type="predicted"/>
<evidence type="ECO:0000313" key="3">
    <source>
        <dbReference type="Proteomes" id="UP001236014"/>
    </source>
</evidence>
<dbReference type="Gene3D" id="3.10.450.50">
    <property type="match status" value="1"/>
</dbReference>
<dbReference type="AlphaFoldDB" id="A0A9Y2N068"/>
<name>A0A9Y2N068_9PSEU</name>
<dbReference type="EMBL" id="CP127294">
    <property type="protein sequence ID" value="WIX81789.1"/>
    <property type="molecule type" value="Genomic_DNA"/>
</dbReference>
<dbReference type="RefSeq" id="WP_285972371.1">
    <property type="nucleotide sequence ID" value="NZ_CP127294.1"/>
</dbReference>
<organism evidence="2 3">
    <name type="scientific">Amycolatopsis carbonis</name>
    <dbReference type="NCBI Taxonomy" id="715471"/>
    <lineage>
        <taxon>Bacteria</taxon>
        <taxon>Bacillati</taxon>
        <taxon>Actinomycetota</taxon>
        <taxon>Actinomycetes</taxon>
        <taxon>Pseudonocardiales</taxon>
        <taxon>Pseudonocardiaceae</taxon>
        <taxon>Amycolatopsis</taxon>
    </lineage>
</organism>